<dbReference type="PANTHER" id="PTHR33175">
    <property type="entry name" value="DNA-BINDING PROTEIN HU"/>
    <property type="match status" value="1"/>
</dbReference>
<dbReference type="HOGENOM" id="CLU_105066_3_2_0"/>
<name>S2LPL6_9FUSO</name>
<evidence type="ECO:0000313" key="4">
    <source>
        <dbReference type="EMBL" id="EPC08978.1"/>
    </source>
</evidence>
<evidence type="ECO:0008006" key="6">
    <source>
        <dbReference type="Google" id="ProtNLM"/>
    </source>
</evidence>
<evidence type="ECO:0000256" key="2">
    <source>
        <dbReference type="ARBA" id="ARBA00023125"/>
    </source>
</evidence>
<keyword evidence="1" id="KW-0226">DNA condensation</keyword>
<dbReference type="Gene3D" id="4.10.520.10">
    <property type="entry name" value="IHF-like DNA-binding proteins"/>
    <property type="match status" value="1"/>
</dbReference>
<dbReference type="RefSeq" id="WP_016361956.1">
    <property type="nucleotide sequence ID" value="NZ_KE161012.1"/>
</dbReference>
<dbReference type="InterPro" id="IPR000119">
    <property type="entry name" value="Hist_DNA-bd"/>
</dbReference>
<dbReference type="SUPFAM" id="SSF47729">
    <property type="entry name" value="IHF-like DNA-binding proteins"/>
    <property type="match status" value="1"/>
</dbReference>
<dbReference type="CDD" id="cd13831">
    <property type="entry name" value="HU"/>
    <property type="match status" value="1"/>
</dbReference>
<comment type="similarity">
    <text evidence="3">Belongs to the bacterial histone-like protein family.</text>
</comment>
<sequence length="92" mass="10583">MTKKEFVDLYKEIGKFETKKEAEEKLEAFLTAVETVLEKKDEISFLGFGKFEVVDRAERETRNPQTGKMMKVPAKKVVKFKPGKALAEKVNK</sequence>
<accession>S2LPL6</accession>
<evidence type="ECO:0000313" key="5">
    <source>
        <dbReference type="Proteomes" id="UP000003233"/>
    </source>
</evidence>
<dbReference type="GO" id="GO:0005829">
    <property type="term" value="C:cytosol"/>
    <property type="evidence" value="ECO:0007669"/>
    <property type="project" value="TreeGrafter"/>
</dbReference>
<dbReference type="InterPro" id="IPR010992">
    <property type="entry name" value="IHF-like_DNA-bd_dom_sf"/>
</dbReference>
<dbReference type="GO" id="GO:0003677">
    <property type="term" value="F:DNA binding"/>
    <property type="evidence" value="ECO:0007669"/>
    <property type="project" value="UniProtKB-KW"/>
</dbReference>
<dbReference type="PRINTS" id="PR01727">
    <property type="entry name" value="DNABINDINGHU"/>
</dbReference>
<dbReference type="GO" id="GO:0030527">
    <property type="term" value="F:structural constituent of chromatin"/>
    <property type="evidence" value="ECO:0007669"/>
    <property type="project" value="InterPro"/>
</dbReference>
<dbReference type="PANTHER" id="PTHR33175:SF3">
    <property type="entry name" value="DNA-BINDING PROTEIN HU-BETA"/>
    <property type="match status" value="1"/>
</dbReference>
<proteinExistence type="inferred from homology"/>
<organism evidence="4 5">
    <name type="scientific">Fusobacterium ulcerans 12-1B</name>
    <dbReference type="NCBI Taxonomy" id="457404"/>
    <lineage>
        <taxon>Bacteria</taxon>
        <taxon>Fusobacteriati</taxon>
        <taxon>Fusobacteriota</taxon>
        <taxon>Fusobacteriia</taxon>
        <taxon>Fusobacteriales</taxon>
        <taxon>Fusobacteriaceae</taxon>
        <taxon>Fusobacterium</taxon>
    </lineage>
</organism>
<protein>
    <recommendedName>
        <fullName evidence="6">DNA-binding protein HU</fullName>
    </recommendedName>
</protein>
<keyword evidence="5" id="KW-1185">Reference proteome</keyword>
<dbReference type="EMBL" id="AGWJ02000035">
    <property type="protein sequence ID" value="EPC08978.1"/>
    <property type="molecule type" value="Genomic_DNA"/>
</dbReference>
<dbReference type="SMART" id="SM00411">
    <property type="entry name" value="BHL"/>
    <property type="match status" value="1"/>
</dbReference>
<keyword evidence="2" id="KW-0238">DNA-binding</keyword>
<dbReference type="AlphaFoldDB" id="S2LPL6"/>
<dbReference type="Proteomes" id="UP000003233">
    <property type="component" value="Unassembled WGS sequence"/>
</dbReference>
<reference evidence="4 5" key="1">
    <citation type="submission" date="2012-07" db="EMBL/GenBank/DDBJ databases">
        <title>The Genome Sequence of Fusobacterium ulcerans 12_1B.</title>
        <authorList>
            <consortium name="The Broad Institute Genome Sequencing Platform"/>
            <person name="Earl A."/>
            <person name="Ward D."/>
            <person name="Feldgarden M."/>
            <person name="Gevers D."/>
            <person name="Strauss J."/>
            <person name="Ambrose C.E."/>
            <person name="Allen-Vercoe E."/>
            <person name="Walker B."/>
            <person name="Young S.K."/>
            <person name="Zeng Q."/>
            <person name="Gargeya S."/>
            <person name="Fitzgerald M."/>
            <person name="Haas B."/>
            <person name="Abouelleil A."/>
            <person name="Alvarado L."/>
            <person name="Arachchi H.M."/>
            <person name="Berlin A.M."/>
            <person name="Chapman S.B."/>
            <person name="Goldberg J."/>
            <person name="Griggs A."/>
            <person name="Gujja S."/>
            <person name="Hansen M."/>
            <person name="Howarth C."/>
            <person name="Imamovic A."/>
            <person name="Larimer J."/>
            <person name="McCowen C."/>
            <person name="Montmayeur A."/>
            <person name="Murphy C."/>
            <person name="Neiman D."/>
            <person name="Pearson M."/>
            <person name="Priest M."/>
            <person name="Roberts A."/>
            <person name="Saif S."/>
            <person name="Shea T."/>
            <person name="Sisk P."/>
            <person name="Sykes S."/>
            <person name="Wortman J."/>
            <person name="Nusbaum C."/>
            <person name="Birren B."/>
        </authorList>
    </citation>
    <scope>NUCLEOTIDE SEQUENCE [LARGE SCALE GENOMIC DNA]</scope>
    <source>
        <strain evidence="4 5">12_1B</strain>
    </source>
</reference>
<evidence type="ECO:0000256" key="1">
    <source>
        <dbReference type="ARBA" id="ARBA00023067"/>
    </source>
</evidence>
<evidence type="ECO:0000256" key="3">
    <source>
        <dbReference type="RuleBase" id="RU003939"/>
    </source>
</evidence>
<dbReference type="GO" id="GO:0030261">
    <property type="term" value="P:chromosome condensation"/>
    <property type="evidence" value="ECO:0007669"/>
    <property type="project" value="UniProtKB-KW"/>
</dbReference>
<gene>
    <name evidence="4" type="ORF">HMPREF0402_04297</name>
</gene>
<dbReference type="Pfam" id="PF00216">
    <property type="entry name" value="Bac_DNA_binding"/>
    <property type="match status" value="1"/>
</dbReference>
<comment type="caution">
    <text evidence="4">The sequence shown here is derived from an EMBL/GenBank/DDBJ whole genome shotgun (WGS) entry which is preliminary data.</text>
</comment>
<dbReference type="PATRIC" id="fig|457404.5.peg.3510"/>